<evidence type="ECO:0000256" key="1">
    <source>
        <dbReference type="SAM" id="Phobius"/>
    </source>
</evidence>
<dbReference type="AlphaFoldDB" id="A0A1F4Y4U3"/>
<keyword evidence="1" id="KW-0812">Transmembrane</keyword>
<keyword evidence="1" id="KW-0472">Membrane</keyword>
<name>A0A1F4Y4U3_9BACT</name>
<evidence type="ECO:0000313" key="2">
    <source>
        <dbReference type="EMBL" id="OGC88941.1"/>
    </source>
</evidence>
<keyword evidence="1" id="KW-1133">Transmembrane helix</keyword>
<feature type="transmembrane region" description="Helical" evidence="1">
    <location>
        <begin position="20"/>
        <end position="40"/>
    </location>
</feature>
<protein>
    <submittedName>
        <fullName evidence="2">Uncharacterized protein</fullName>
    </submittedName>
</protein>
<sequence>MTLIVVGLLVIVTPYTGFPSFIRTAVLVLCGVVIAGIGFLMRAHTLSKPAAHKTEHHPFQENITT</sequence>
<organism evidence="2 3">
    <name type="scientific">Candidatus Adlerbacteria bacterium RIFOXYC1_FULL_48_26</name>
    <dbReference type="NCBI Taxonomy" id="1797247"/>
    <lineage>
        <taxon>Bacteria</taxon>
        <taxon>Candidatus Adleribacteriota</taxon>
    </lineage>
</organism>
<proteinExistence type="predicted"/>
<gene>
    <name evidence="2" type="ORF">A2419_01090</name>
</gene>
<evidence type="ECO:0000313" key="3">
    <source>
        <dbReference type="Proteomes" id="UP000176568"/>
    </source>
</evidence>
<accession>A0A1F4Y4U3</accession>
<comment type="caution">
    <text evidence="2">The sequence shown here is derived from an EMBL/GenBank/DDBJ whole genome shotgun (WGS) entry which is preliminary data.</text>
</comment>
<dbReference type="Proteomes" id="UP000176568">
    <property type="component" value="Unassembled WGS sequence"/>
</dbReference>
<dbReference type="STRING" id="1797247.A2419_01090"/>
<dbReference type="EMBL" id="MEXB01000001">
    <property type="protein sequence ID" value="OGC88941.1"/>
    <property type="molecule type" value="Genomic_DNA"/>
</dbReference>
<reference evidence="2 3" key="1">
    <citation type="journal article" date="2016" name="Nat. Commun.">
        <title>Thousands of microbial genomes shed light on interconnected biogeochemical processes in an aquifer system.</title>
        <authorList>
            <person name="Anantharaman K."/>
            <person name="Brown C.T."/>
            <person name="Hug L.A."/>
            <person name="Sharon I."/>
            <person name="Castelle C.J."/>
            <person name="Probst A.J."/>
            <person name="Thomas B.C."/>
            <person name="Singh A."/>
            <person name="Wilkins M.J."/>
            <person name="Karaoz U."/>
            <person name="Brodie E.L."/>
            <person name="Williams K.H."/>
            <person name="Hubbard S.S."/>
            <person name="Banfield J.F."/>
        </authorList>
    </citation>
    <scope>NUCLEOTIDE SEQUENCE [LARGE SCALE GENOMIC DNA]</scope>
</reference>